<keyword evidence="1" id="KW-1133">Transmembrane helix</keyword>
<accession>A0A4Y8PZ05</accession>
<proteinExistence type="predicted"/>
<organism evidence="2 3">
    <name type="scientific">Paenibacillus athensensis</name>
    <dbReference type="NCBI Taxonomy" id="1967502"/>
    <lineage>
        <taxon>Bacteria</taxon>
        <taxon>Bacillati</taxon>
        <taxon>Bacillota</taxon>
        <taxon>Bacilli</taxon>
        <taxon>Bacillales</taxon>
        <taxon>Paenibacillaceae</taxon>
        <taxon>Paenibacillus</taxon>
    </lineage>
</organism>
<evidence type="ECO:0008006" key="4">
    <source>
        <dbReference type="Google" id="ProtNLM"/>
    </source>
</evidence>
<dbReference type="Proteomes" id="UP000298246">
    <property type="component" value="Unassembled WGS sequence"/>
</dbReference>
<keyword evidence="1" id="KW-0812">Transmembrane</keyword>
<feature type="transmembrane region" description="Helical" evidence="1">
    <location>
        <begin position="119"/>
        <end position="137"/>
    </location>
</feature>
<evidence type="ECO:0000313" key="3">
    <source>
        <dbReference type="Proteomes" id="UP000298246"/>
    </source>
</evidence>
<keyword evidence="1" id="KW-0472">Membrane</keyword>
<keyword evidence="3" id="KW-1185">Reference proteome</keyword>
<dbReference type="EMBL" id="MYFO01000018">
    <property type="protein sequence ID" value="TFE86559.1"/>
    <property type="molecule type" value="Genomic_DNA"/>
</dbReference>
<feature type="transmembrane region" description="Helical" evidence="1">
    <location>
        <begin position="185"/>
        <end position="205"/>
    </location>
</feature>
<reference evidence="2 3" key="1">
    <citation type="submission" date="2017-03" db="EMBL/GenBank/DDBJ databases">
        <title>Isolation of Levoglucosan Utilizing Bacteria.</title>
        <authorList>
            <person name="Arya A.S."/>
        </authorList>
    </citation>
    <scope>NUCLEOTIDE SEQUENCE [LARGE SCALE GENOMIC DNA]</scope>
    <source>
        <strain evidence="2 3">MEC069</strain>
    </source>
</reference>
<gene>
    <name evidence="2" type="ORF">B5M42_14450</name>
</gene>
<dbReference type="InterPro" id="IPR018750">
    <property type="entry name" value="DUF2306_membrane"/>
</dbReference>
<feature type="transmembrane region" description="Helical" evidence="1">
    <location>
        <begin position="7"/>
        <end position="24"/>
    </location>
</feature>
<feature type="transmembrane region" description="Helical" evidence="1">
    <location>
        <begin position="158"/>
        <end position="179"/>
    </location>
</feature>
<sequence length="217" mass="23980">MMKQGRLYGGLMAVAVILIVWTLWNRFVADPGAAEFLAHKSGMGRAIRVPVWLTVLDVHIAAACTGLLAGAVNIATGAMKVRLRLHRLIGYVYVICVLAVVVTSGYMAPYATGGRLVSMLFNFWNLAWLAVTTTALIQIKRRRFDLHRRWMLRSYAFCFTNPSIHLLLTLLSAMFGLAYETAYTGGLIGTMVLLPLAAEAVARSWRNNPARPRKGGR</sequence>
<comment type="caution">
    <text evidence="2">The sequence shown here is derived from an EMBL/GenBank/DDBJ whole genome shotgun (WGS) entry which is preliminary data.</text>
</comment>
<dbReference type="Pfam" id="PF10067">
    <property type="entry name" value="DUF2306"/>
    <property type="match status" value="1"/>
</dbReference>
<feature type="transmembrane region" description="Helical" evidence="1">
    <location>
        <begin position="51"/>
        <end position="76"/>
    </location>
</feature>
<dbReference type="AlphaFoldDB" id="A0A4Y8PZ05"/>
<evidence type="ECO:0000313" key="2">
    <source>
        <dbReference type="EMBL" id="TFE86559.1"/>
    </source>
</evidence>
<evidence type="ECO:0000256" key="1">
    <source>
        <dbReference type="SAM" id="Phobius"/>
    </source>
</evidence>
<protein>
    <recommendedName>
        <fullName evidence="4">DUF2306 domain-containing protein</fullName>
    </recommendedName>
</protein>
<name>A0A4Y8PZ05_9BACL</name>
<feature type="transmembrane region" description="Helical" evidence="1">
    <location>
        <begin position="88"/>
        <end position="107"/>
    </location>
</feature>